<dbReference type="Gene3D" id="1.10.287.70">
    <property type="match status" value="1"/>
</dbReference>
<keyword evidence="6" id="KW-0472">Membrane</keyword>
<dbReference type="InterPro" id="IPR003280">
    <property type="entry name" value="2pore_dom_K_chnl"/>
</dbReference>
<evidence type="ECO:0000256" key="4">
    <source>
        <dbReference type="ARBA" id="ARBA00022989"/>
    </source>
</evidence>
<dbReference type="AlphaFoldDB" id="A0A497XD39"/>
<accession>A0A497XD39</accession>
<evidence type="ECO:0000313" key="9">
    <source>
        <dbReference type="EMBL" id="RLJ64644.1"/>
    </source>
</evidence>
<evidence type="ECO:0000313" key="10">
    <source>
        <dbReference type="Proteomes" id="UP000268908"/>
    </source>
</evidence>
<dbReference type="SUPFAM" id="SSF81324">
    <property type="entry name" value="Voltage-gated potassium channels"/>
    <property type="match status" value="1"/>
</dbReference>
<proteinExistence type="predicted"/>
<evidence type="ECO:0000256" key="6">
    <source>
        <dbReference type="ARBA" id="ARBA00023136"/>
    </source>
</evidence>
<protein>
    <submittedName>
        <fullName evidence="9">Ion channel</fullName>
    </submittedName>
</protein>
<reference evidence="9 10" key="1">
    <citation type="submission" date="2018-10" db="EMBL/GenBank/DDBJ databases">
        <title>Genomic Encyclopedia of Type Strains, Phase IV (KMG-IV): sequencing the most valuable type-strain genomes for metagenomic binning, comparative biology and taxonomic classification.</title>
        <authorList>
            <person name="Goeker M."/>
        </authorList>
    </citation>
    <scope>NUCLEOTIDE SEQUENCE [LARGE SCALE GENOMIC DNA]</scope>
    <source>
        <strain evidence="9 10">DSM 26916</strain>
    </source>
</reference>
<gene>
    <name evidence="9" type="ORF">DFR35_1285</name>
</gene>
<keyword evidence="4" id="KW-1133">Transmembrane helix</keyword>
<feature type="domain" description="Potassium channel" evidence="8">
    <location>
        <begin position="28"/>
        <end position="98"/>
    </location>
</feature>
<comment type="caution">
    <text evidence="9">The sequence shown here is derived from an EMBL/GenBank/DDBJ whole genome shotgun (WGS) entry which is preliminary data.</text>
</comment>
<keyword evidence="10" id="KW-1185">Reference proteome</keyword>
<organism evidence="9 10">
    <name type="scientific">Sulfurisoma sediminicola</name>
    <dbReference type="NCBI Taxonomy" id="1381557"/>
    <lineage>
        <taxon>Bacteria</taxon>
        <taxon>Pseudomonadati</taxon>
        <taxon>Pseudomonadota</taxon>
        <taxon>Betaproteobacteria</taxon>
        <taxon>Nitrosomonadales</taxon>
        <taxon>Sterolibacteriaceae</taxon>
        <taxon>Sulfurisoma</taxon>
    </lineage>
</organism>
<evidence type="ECO:0000256" key="5">
    <source>
        <dbReference type="ARBA" id="ARBA00023065"/>
    </source>
</evidence>
<dbReference type="EMBL" id="RCCI01000005">
    <property type="protein sequence ID" value="RLJ64644.1"/>
    <property type="molecule type" value="Genomic_DNA"/>
</dbReference>
<evidence type="ECO:0000259" key="8">
    <source>
        <dbReference type="Pfam" id="PF07885"/>
    </source>
</evidence>
<dbReference type="InterPro" id="IPR013099">
    <property type="entry name" value="K_chnl_dom"/>
</dbReference>
<keyword evidence="5" id="KW-0406">Ion transport</keyword>
<dbReference type="RefSeq" id="WP_207855867.1">
    <property type="nucleotide sequence ID" value="NZ_BHVV01000006.1"/>
</dbReference>
<dbReference type="GO" id="GO:0030322">
    <property type="term" value="P:stabilization of membrane potential"/>
    <property type="evidence" value="ECO:0007669"/>
    <property type="project" value="TreeGrafter"/>
</dbReference>
<evidence type="ECO:0000256" key="3">
    <source>
        <dbReference type="ARBA" id="ARBA00022692"/>
    </source>
</evidence>
<dbReference type="GO" id="GO:0022841">
    <property type="term" value="F:potassium ion leak channel activity"/>
    <property type="evidence" value="ECO:0007669"/>
    <property type="project" value="TreeGrafter"/>
</dbReference>
<comment type="subcellular location">
    <subcellularLocation>
        <location evidence="1">Membrane</location>
        <topology evidence="1">Multi-pass membrane protein</topology>
    </subcellularLocation>
</comment>
<evidence type="ECO:0000256" key="1">
    <source>
        <dbReference type="ARBA" id="ARBA00004141"/>
    </source>
</evidence>
<keyword evidence="2" id="KW-0813">Transport</keyword>
<dbReference type="PANTHER" id="PTHR11003">
    <property type="entry name" value="POTASSIUM CHANNEL, SUBFAMILY K"/>
    <property type="match status" value="1"/>
</dbReference>
<keyword evidence="7" id="KW-0407">Ion channel</keyword>
<evidence type="ECO:0000256" key="2">
    <source>
        <dbReference type="ARBA" id="ARBA00022448"/>
    </source>
</evidence>
<name>A0A497XD39_9PROT</name>
<dbReference type="PANTHER" id="PTHR11003:SF73">
    <property type="entry name" value="FIBRONECTIN TYPE-III DOMAIN-CONTAINING PROTEIN"/>
    <property type="match status" value="1"/>
</dbReference>
<evidence type="ECO:0000256" key="7">
    <source>
        <dbReference type="ARBA" id="ARBA00023303"/>
    </source>
</evidence>
<dbReference type="GO" id="GO:0005886">
    <property type="term" value="C:plasma membrane"/>
    <property type="evidence" value="ECO:0007669"/>
    <property type="project" value="TreeGrafter"/>
</dbReference>
<keyword evidence="3" id="KW-0812">Transmembrane</keyword>
<dbReference type="Pfam" id="PF07885">
    <property type="entry name" value="Ion_trans_2"/>
    <property type="match status" value="1"/>
</dbReference>
<dbReference type="Proteomes" id="UP000268908">
    <property type="component" value="Unassembled WGS sequence"/>
</dbReference>
<sequence length="107" mass="11321">MANQMRVRFRLELWNGLKVVWPILSALLLIMAALGILVARLDGWPLGDGLYFAFVSGLTIGYGDLVPKSPLARTLAIAIGFTGILLTGLVAAVGVQALNAALRGTES</sequence>
<dbReference type="GO" id="GO:0015271">
    <property type="term" value="F:outward rectifier potassium channel activity"/>
    <property type="evidence" value="ECO:0007669"/>
    <property type="project" value="TreeGrafter"/>
</dbReference>